<accession>A0A426YRI9</accession>
<proteinExistence type="predicted"/>
<protein>
    <submittedName>
        <fullName evidence="1">Uncharacterized protein</fullName>
    </submittedName>
</protein>
<dbReference type="AlphaFoldDB" id="A0A426YRI9"/>
<comment type="caution">
    <text evidence="1">The sequence shown here is derived from an EMBL/GenBank/DDBJ whole genome shotgun (WGS) entry which is preliminary data.</text>
</comment>
<reference evidence="1 2" key="1">
    <citation type="journal article" date="2014" name="Agronomy (Basel)">
        <title>A Draft Genome Sequence for Ensete ventricosum, the Drought-Tolerant Tree Against Hunger.</title>
        <authorList>
            <person name="Harrison J."/>
            <person name="Moore K.A."/>
            <person name="Paszkiewicz K."/>
            <person name="Jones T."/>
            <person name="Grant M."/>
            <person name="Ambacheew D."/>
            <person name="Muzemil S."/>
            <person name="Studholme D.J."/>
        </authorList>
    </citation>
    <scope>NUCLEOTIDE SEQUENCE [LARGE SCALE GENOMIC DNA]</scope>
</reference>
<organism evidence="1 2">
    <name type="scientific">Ensete ventricosum</name>
    <name type="common">Abyssinian banana</name>
    <name type="synonym">Musa ensete</name>
    <dbReference type="NCBI Taxonomy" id="4639"/>
    <lineage>
        <taxon>Eukaryota</taxon>
        <taxon>Viridiplantae</taxon>
        <taxon>Streptophyta</taxon>
        <taxon>Embryophyta</taxon>
        <taxon>Tracheophyta</taxon>
        <taxon>Spermatophyta</taxon>
        <taxon>Magnoliopsida</taxon>
        <taxon>Liliopsida</taxon>
        <taxon>Zingiberales</taxon>
        <taxon>Musaceae</taxon>
        <taxon>Ensete</taxon>
    </lineage>
</organism>
<dbReference type="Proteomes" id="UP000287651">
    <property type="component" value="Unassembled WGS sequence"/>
</dbReference>
<evidence type="ECO:0000313" key="2">
    <source>
        <dbReference type="Proteomes" id="UP000287651"/>
    </source>
</evidence>
<sequence>MSSCRSRDRIPTTIESISLASSHGPFSPSNRTIVAIPTSLSLPCPFLFLYQPQPLMAVDLCHNPIDVVASHYSHIFLPPTAAHSPPLPIVASPPLLLPHSFPSLMNACPIRD</sequence>
<evidence type="ECO:0000313" key="1">
    <source>
        <dbReference type="EMBL" id="RRT54337.1"/>
    </source>
</evidence>
<gene>
    <name evidence="1" type="ORF">B296_00049233</name>
</gene>
<name>A0A426YRI9_ENSVE</name>
<dbReference type="EMBL" id="AMZH03010650">
    <property type="protein sequence ID" value="RRT54337.1"/>
    <property type="molecule type" value="Genomic_DNA"/>
</dbReference>